<dbReference type="OrthoDB" id="1121837at2"/>
<dbReference type="RefSeq" id="WP_015023646.1">
    <property type="nucleotide sequence ID" value="NC_018721.1"/>
</dbReference>
<evidence type="ECO:0000313" key="1">
    <source>
        <dbReference type="EMBL" id="AFU68040.1"/>
    </source>
</evidence>
<dbReference type="KEGG" id="ptq:P700755_001070"/>
<dbReference type="STRING" id="313595.P700755_001070"/>
<dbReference type="AlphaFoldDB" id="K4IRF8"/>
<reference evidence="1" key="1">
    <citation type="submission" date="2006-03" db="EMBL/GenBank/DDBJ databases">
        <authorList>
            <person name="Bowman J."/>
            <person name="Ferriera S."/>
            <person name="Johnson J."/>
            <person name="Kravitz S."/>
            <person name="Halpern A."/>
            <person name="Remington K."/>
            <person name="Beeson K."/>
            <person name="Tran B."/>
            <person name="Rogers Y.-H."/>
            <person name="Friedman R."/>
            <person name="Venter J.C."/>
        </authorList>
    </citation>
    <scope>NUCLEOTIDE SEQUENCE [LARGE SCALE GENOMIC DNA]</scope>
    <source>
        <strain evidence="1">ATCC 700755</strain>
    </source>
</reference>
<sequence>MFIYNVTTNIEEDVHDQWVKWMKEEHIPAMIKTGKFISATMSRVDVIESMGGITYSTQYKVQSKAVLERYFEEDADELRAQTKPFEGKFVSFRTEMEIVHEEL</sequence>
<name>K4IRF8_PSYTT</name>
<dbReference type="eggNOG" id="ENOG5032RP1">
    <property type="taxonomic scope" value="Bacteria"/>
</dbReference>
<gene>
    <name evidence="1" type="ordered locus">P700755_001070</name>
</gene>
<dbReference type="EMBL" id="CP003879">
    <property type="protein sequence ID" value="AFU68040.1"/>
    <property type="molecule type" value="Genomic_DNA"/>
</dbReference>
<protein>
    <submittedName>
        <fullName evidence="1">DUF4286 superfamily protein</fullName>
    </submittedName>
</protein>
<proteinExistence type="predicted"/>
<reference evidence="1" key="2">
    <citation type="submission" date="2012-09" db="EMBL/GenBank/DDBJ databases">
        <title>The complete sequence of Psychroflexus torquis an extreme psychrophile from sea-ice that is stimulated by light.</title>
        <authorList>
            <person name="Feng S."/>
            <person name="Powell S.M."/>
            <person name="Bowman J.P."/>
        </authorList>
    </citation>
    <scope>NUCLEOTIDE SEQUENCE [LARGE SCALE GENOMIC DNA]</scope>
    <source>
        <strain evidence="1">ATCC 700755</strain>
    </source>
</reference>
<keyword evidence="2" id="KW-1185">Reference proteome</keyword>
<dbReference type="InterPro" id="IPR025563">
    <property type="entry name" value="DUF4286"/>
</dbReference>
<accession>K4IRF8</accession>
<dbReference type="Proteomes" id="UP000008514">
    <property type="component" value="Chromosome"/>
</dbReference>
<evidence type="ECO:0000313" key="2">
    <source>
        <dbReference type="Proteomes" id="UP000008514"/>
    </source>
</evidence>
<organism evidence="1 2">
    <name type="scientific">Psychroflexus torquis (strain ATCC 700755 / CIP 106069 / ACAM 623)</name>
    <dbReference type="NCBI Taxonomy" id="313595"/>
    <lineage>
        <taxon>Bacteria</taxon>
        <taxon>Pseudomonadati</taxon>
        <taxon>Bacteroidota</taxon>
        <taxon>Flavobacteriia</taxon>
        <taxon>Flavobacteriales</taxon>
        <taxon>Flavobacteriaceae</taxon>
        <taxon>Psychroflexus</taxon>
    </lineage>
</organism>
<dbReference type="Pfam" id="PF14114">
    <property type="entry name" value="DUF4286"/>
    <property type="match status" value="1"/>
</dbReference>
<dbReference type="HOGENOM" id="CLU_146735_3_0_10"/>